<dbReference type="Proteomes" id="UP001054945">
    <property type="component" value="Unassembled WGS sequence"/>
</dbReference>
<dbReference type="AlphaFoldDB" id="A0AAV4RJS3"/>
<feature type="signal peptide" evidence="1">
    <location>
        <begin position="1"/>
        <end position="19"/>
    </location>
</feature>
<name>A0AAV4RJS3_CAEEX</name>
<keyword evidence="1" id="KW-0732">Signal</keyword>
<organism evidence="2 3">
    <name type="scientific">Caerostris extrusa</name>
    <name type="common">Bark spider</name>
    <name type="synonym">Caerostris bankana</name>
    <dbReference type="NCBI Taxonomy" id="172846"/>
    <lineage>
        <taxon>Eukaryota</taxon>
        <taxon>Metazoa</taxon>
        <taxon>Ecdysozoa</taxon>
        <taxon>Arthropoda</taxon>
        <taxon>Chelicerata</taxon>
        <taxon>Arachnida</taxon>
        <taxon>Araneae</taxon>
        <taxon>Araneomorphae</taxon>
        <taxon>Entelegynae</taxon>
        <taxon>Araneoidea</taxon>
        <taxon>Araneidae</taxon>
        <taxon>Caerostris</taxon>
    </lineage>
</organism>
<evidence type="ECO:0000256" key="1">
    <source>
        <dbReference type="SAM" id="SignalP"/>
    </source>
</evidence>
<protein>
    <submittedName>
        <fullName evidence="2">Uncharacterized protein</fullName>
    </submittedName>
</protein>
<dbReference type="EMBL" id="BPLR01008049">
    <property type="protein sequence ID" value="GIY21700.1"/>
    <property type="molecule type" value="Genomic_DNA"/>
</dbReference>
<accession>A0AAV4RJS3</accession>
<feature type="chain" id="PRO_5043528680" evidence="1">
    <location>
        <begin position="20"/>
        <end position="89"/>
    </location>
</feature>
<evidence type="ECO:0000313" key="2">
    <source>
        <dbReference type="EMBL" id="GIY21700.1"/>
    </source>
</evidence>
<keyword evidence="3" id="KW-1185">Reference proteome</keyword>
<gene>
    <name evidence="2" type="primary">AVEN_194492_1</name>
    <name evidence="2" type="ORF">CEXT_121541</name>
</gene>
<comment type="caution">
    <text evidence="2">The sequence shown here is derived from an EMBL/GenBank/DDBJ whole genome shotgun (WGS) entry which is preliminary data.</text>
</comment>
<evidence type="ECO:0000313" key="3">
    <source>
        <dbReference type="Proteomes" id="UP001054945"/>
    </source>
</evidence>
<sequence length="89" mass="10545">MRFSLILVVLLSSVWMAWSNPMHHQLESLFERYEPWRMRYREEQEGPQIFIERNRPEMPQVVGSALLMNGTTESTSTEQFSTITTLFYG</sequence>
<reference evidence="2 3" key="1">
    <citation type="submission" date="2021-06" db="EMBL/GenBank/DDBJ databases">
        <title>Caerostris extrusa draft genome.</title>
        <authorList>
            <person name="Kono N."/>
            <person name="Arakawa K."/>
        </authorList>
    </citation>
    <scope>NUCLEOTIDE SEQUENCE [LARGE SCALE GENOMIC DNA]</scope>
</reference>
<proteinExistence type="predicted"/>